<evidence type="ECO:0000313" key="1">
    <source>
        <dbReference type="EMBL" id="KAI0511722.1"/>
    </source>
</evidence>
<proteinExistence type="predicted"/>
<name>A0A8T3BFA1_DENNO</name>
<accession>A0A8T3BFA1</accession>
<dbReference type="InterPro" id="IPR046341">
    <property type="entry name" value="SET_dom_sf"/>
</dbReference>
<dbReference type="GO" id="GO:0016279">
    <property type="term" value="F:protein-lysine N-methyltransferase activity"/>
    <property type="evidence" value="ECO:0007669"/>
    <property type="project" value="TreeGrafter"/>
</dbReference>
<gene>
    <name evidence="1" type="ORF">KFK09_012354</name>
</gene>
<dbReference type="CDD" id="cd10527">
    <property type="entry name" value="SET_LSMT"/>
    <property type="match status" value="1"/>
</dbReference>
<dbReference type="EMBL" id="JAGYWB010000009">
    <property type="protein sequence ID" value="KAI0511722.1"/>
    <property type="molecule type" value="Genomic_DNA"/>
</dbReference>
<dbReference type="PANTHER" id="PTHR13271">
    <property type="entry name" value="UNCHARACTERIZED PUTATIVE METHYLTRANSFERASE"/>
    <property type="match status" value="1"/>
</dbReference>
<dbReference type="OrthoDB" id="341421at2759"/>
<dbReference type="PANTHER" id="PTHR13271:SF103">
    <property type="entry name" value="N-METHYLTRANSFERASE DOMAIN AND SET DOMAIN CONTAINING PROTEIN-RELATED"/>
    <property type="match status" value="1"/>
</dbReference>
<dbReference type="AlphaFoldDB" id="A0A8T3BFA1"/>
<dbReference type="InterPro" id="IPR050600">
    <property type="entry name" value="SETD3_SETD6_MTase"/>
</dbReference>
<sequence>METFHSQRQQNQEIQMAAKGQVQSNGVLTLCLPSLDEKDPLFLEKKRLSNARNLGFSFQLRLPSLRGELFLILEDIIRAARILYLNDVEIYFSEDDDFGPFSQRNELEAFNAILQMLKSVLSGATPDEMKALNELQNVTIARINSIADQNIDKMITKKLTTNAEDLLLKWGESHGARSEVMVAYFEGANRGAVALEDINVGESALEIPESIIISEDLLHESDMFEVLKEWDGMTTETMLLLWSMRERYNPLSIFKKYFETLPDSFNTGLSFRIDALTILHGTLFFEELMQAKEHLRQQYESLCPALCASYPDIFKTELYSWDRYLWACELWYSNSMKVIFSDGKLRTCLVPIAGLLNHSLFPHIIHYGRVDSETKCLKFQLARQCKRGEQCYLSYGSLPGSHLVMFYGFLPEGDNPYDIIPLDIEVPEADYSQSQAIEGFRTSHMVRGSWFSKSNKPQTYGLPTQLLSHLRSVLKSGGMEQPSLVPGEDENERALLETIISIFEPMMEGLGERDNINREELSWDVKLALEYKDLQRRIISSVLSSCTAGLQFLDST</sequence>
<keyword evidence="2" id="KW-1185">Reference proteome</keyword>
<protein>
    <recommendedName>
        <fullName evidence="3">SET domain-containing protein</fullName>
    </recommendedName>
</protein>
<comment type="caution">
    <text evidence="1">The sequence shown here is derived from an EMBL/GenBank/DDBJ whole genome shotgun (WGS) entry which is preliminary data.</text>
</comment>
<dbReference type="Gene3D" id="3.90.1410.10">
    <property type="entry name" value="set domain protein methyltransferase, domain 1"/>
    <property type="match status" value="1"/>
</dbReference>
<reference evidence="1" key="1">
    <citation type="journal article" date="2022" name="Front. Genet.">
        <title>Chromosome-Scale Assembly of the Dendrobium nobile Genome Provides Insights Into the Molecular Mechanism of the Biosynthesis of the Medicinal Active Ingredient of Dendrobium.</title>
        <authorList>
            <person name="Xu Q."/>
            <person name="Niu S.-C."/>
            <person name="Li K.-L."/>
            <person name="Zheng P.-J."/>
            <person name="Zhang X.-J."/>
            <person name="Jia Y."/>
            <person name="Liu Y."/>
            <person name="Niu Y.-X."/>
            <person name="Yu L.-H."/>
            <person name="Chen D.-F."/>
            <person name="Zhang G.-Q."/>
        </authorList>
    </citation>
    <scope>NUCLEOTIDE SEQUENCE</scope>
    <source>
        <tissue evidence="1">Leaf</tissue>
    </source>
</reference>
<organism evidence="1 2">
    <name type="scientific">Dendrobium nobile</name>
    <name type="common">Orchid</name>
    <dbReference type="NCBI Taxonomy" id="94219"/>
    <lineage>
        <taxon>Eukaryota</taxon>
        <taxon>Viridiplantae</taxon>
        <taxon>Streptophyta</taxon>
        <taxon>Embryophyta</taxon>
        <taxon>Tracheophyta</taxon>
        <taxon>Spermatophyta</taxon>
        <taxon>Magnoliopsida</taxon>
        <taxon>Liliopsida</taxon>
        <taxon>Asparagales</taxon>
        <taxon>Orchidaceae</taxon>
        <taxon>Epidendroideae</taxon>
        <taxon>Malaxideae</taxon>
        <taxon>Dendrobiinae</taxon>
        <taxon>Dendrobium</taxon>
    </lineage>
</organism>
<dbReference type="FunFam" id="3.90.1410.10:FF:000011">
    <property type="entry name" value="Transcription factor, E2F and DP-related"/>
    <property type="match status" value="1"/>
</dbReference>
<dbReference type="Proteomes" id="UP000829196">
    <property type="component" value="Unassembled WGS sequence"/>
</dbReference>
<dbReference type="SMR" id="A0A8T3BFA1"/>
<evidence type="ECO:0000313" key="2">
    <source>
        <dbReference type="Proteomes" id="UP000829196"/>
    </source>
</evidence>
<dbReference type="SUPFAM" id="SSF82199">
    <property type="entry name" value="SET domain"/>
    <property type="match status" value="1"/>
</dbReference>
<evidence type="ECO:0008006" key="3">
    <source>
        <dbReference type="Google" id="ProtNLM"/>
    </source>
</evidence>